<reference evidence="3 4" key="1">
    <citation type="journal article" date="2015" name="Genome Announc.">
        <title>Genome Sequence of 'Candidatus Thioglobus autotrophica' Strain EF1, a Chemoautotroph from the SUP05 Clade of Marine Gammaproteobacteria.</title>
        <authorList>
            <person name="Shah V."/>
            <person name="Morris R.M."/>
        </authorList>
    </citation>
    <scope>NUCLEOTIDE SEQUENCE [LARGE SCALE GENOMIC DNA]</scope>
    <source>
        <strain evidence="3 4">EF1</strain>
    </source>
</reference>
<dbReference type="Gene3D" id="3.30.1150.10">
    <property type="match status" value="1"/>
</dbReference>
<sequence length="309" mass="35653">MKTELIKNIKLPKIANKHPVAFWSAIALHVILVIGLVFSSVQRWEIPKTAPKSSAHSVPKAVTVDLSEIKKEKQRLITIKQKREKRLADLKRAEKRVENERYKEQQRLKKLKAKTKKEQQAKAKAEKSRKAAEKKNKQALKKKKLAEKKALEAEKRKKIAESKAKTAEQEKQKIEKLRAVEANKFEKEQDTRSLKKEIQAEEDQEREIAQEDILSELKANYVNQIAARVKEKWRYQGAQDDWGCDVYILQDLNGNVQSVNLQSCNVSNSAKAKVFKDAIERAVYKASPLPHAPDKSVFDREVLFHFRVN</sequence>
<evidence type="ECO:0000313" key="3">
    <source>
        <dbReference type="EMBL" id="ALE52895.1"/>
    </source>
</evidence>
<dbReference type="Proteomes" id="UP000058020">
    <property type="component" value="Chromosome"/>
</dbReference>
<evidence type="ECO:0000256" key="2">
    <source>
        <dbReference type="SAM" id="Phobius"/>
    </source>
</evidence>
<feature type="transmembrane region" description="Helical" evidence="2">
    <location>
        <begin position="20"/>
        <end position="41"/>
    </location>
</feature>
<keyword evidence="2" id="KW-0472">Membrane</keyword>
<proteinExistence type="predicted"/>
<name>A0A0M3TUG7_9GAMM</name>
<feature type="region of interest" description="Disordered" evidence="1">
    <location>
        <begin position="98"/>
        <end position="147"/>
    </location>
</feature>
<feature type="compositionally biased region" description="Basic residues" evidence="1">
    <location>
        <begin position="137"/>
        <end position="146"/>
    </location>
</feature>
<dbReference type="AlphaFoldDB" id="A0A0M3TUG7"/>
<feature type="compositionally biased region" description="Basic and acidic residues" evidence="1">
    <location>
        <begin position="98"/>
        <end position="107"/>
    </location>
</feature>
<gene>
    <name evidence="3" type="ORF">SP60_06585</name>
</gene>
<dbReference type="STRING" id="1705394.SP60_06585"/>
<dbReference type="KEGG" id="tho:SP60_06585"/>
<dbReference type="SUPFAM" id="SSF74653">
    <property type="entry name" value="TolA/TonB C-terminal domain"/>
    <property type="match status" value="1"/>
</dbReference>
<organism evidence="3 4">
    <name type="scientific">Candidatus Thioglobus autotrophicus</name>
    <dbReference type="NCBI Taxonomy" id="1705394"/>
    <lineage>
        <taxon>Bacteria</taxon>
        <taxon>Pseudomonadati</taxon>
        <taxon>Pseudomonadota</taxon>
        <taxon>Gammaproteobacteria</taxon>
        <taxon>Candidatus Pseudothioglobaceae</taxon>
        <taxon>Candidatus Thioglobus</taxon>
    </lineage>
</organism>
<protein>
    <submittedName>
        <fullName evidence="3">Uncharacterized protein</fullName>
    </submittedName>
</protein>
<feature type="compositionally biased region" description="Basic and acidic residues" evidence="1">
    <location>
        <begin position="116"/>
        <end position="136"/>
    </location>
</feature>
<keyword evidence="2" id="KW-1133">Transmembrane helix</keyword>
<dbReference type="OrthoDB" id="9812909at2"/>
<evidence type="ECO:0000256" key="1">
    <source>
        <dbReference type="SAM" id="MobiDB-lite"/>
    </source>
</evidence>
<accession>A0A0M3TUG7</accession>
<keyword evidence="2" id="KW-0812">Transmembrane</keyword>
<dbReference type="EMBL" id="CP010552">
    <property type="protein sequence ID" value="ALE52895.1"/>
    <property type="molecule type" value="Genomic_DNA"/>
</dbReference>
<dbReference type="RefSeq" id="WP_053951869.1">
    <property type="nucleotide sequence ID" value="NZ_CP010552.1"/>
</dbReference>
<dbReference type="Pfam" id="PF13103">
    <property type="entry name" value="TonB_2"/>
    <property type="match status" value="1"/>
</dbReference>
<evidence type="ECO:0000313" key="4">
    <source>
        <dbReference type="Proteomes" id="UP000058020"/>
    </source>
</evidence>
<keyword evidence="4" id="KW-1185">Reference proteome</keyword>